<dbReference type="Proteomes" id="UP000678281">
    <property type="component" value="Unassembled WGS sequence"/>
</dbReference>
<reference evidence="2" key="1">
    <citation type="submission" date="2021-04" db="EMBL/GenBank/DDBJ databases">
        <title>Devosia litorisediminis sp. nov., isolated from a sand dune.</title>
        <authorList>
            <person name="Park S."/>
            <person name="Yoon J.-H."/>
        </authorList>
    </citation>
    <scope>NUCLEOTIDE SEQUENCE</scope>
    <source>
        <strain evidence="2">BSSL-BM10</strain>
    </source>
</reference>
<comment type="caution">
    <text evidence="2">The sequence shown here is derived from an EMBL/GenBank/DDBJ whole genome shotgun (WGS) entry which is preliminary data.</text>
</comment>
<dbReference type="EMBL" id="JAGXTP010000001">
    <property type="protein sequence ID" value="MBS3847732.1"/>
    <property type="molecule type" value="Genomic_DNA"/>
</dbReference>
<evidence type="ECO:0000313" key="2">
    <source>
        <dbReference type="EMBL" id="MBS3847732.1"/>
    </source>
</evidence>
<evidence type="ECO:0000313" key="3">
    <source>
        <dbReference type="Proteomes" id="UP000678281"/>
    </source>
</evidence>
<dbReference type="PANTHER" id="PTHR15887:SF1">
    <property type="entry name" value="TRANSMEMBRANE PROTEIN 69"/>
    <property type="match status" value="1"/>
</dbReference>
<dbReference type="InterPro" id="IPR021836">
    <property type="entry name" value="DUF3429"/>
</dbReference>
<name>A0A942I5C0_9HYPH</name>
<evidence type="ECO:0000256" key="1">
    <source>
        <dbReference type="SAM" id="Phobius"/>
    </source>
</evidence>
<dbReference type="RefSeq" id="WP_212657333.1">
    <property type="nucleotide sequence ID" value="NZ_JAGXTP010000001.1"/>
</dbReference>
<feature type="transmembrane region" description="Helical" evidence="1">
    <location>
        <begin position="125"/>
        <end position="143"/>
    </location>
</feature>
<protein>
    <submittedName>
        <fullName evidence="2">DUF3429 domain-containing protein</fullName>
    </submittedName>
</protein>
<keyword evidence="1" id="KW-1133">Transmembrane helix</keyword>
<keyword evidence="1" id="KW-0472">Membrane</keyword>
<feature type="transmembrane region" description="Helical" evidence="1">
    <location>
        <begin position="12"/>
        <end position="30"/>
    </location>
</feature>
<organism evidence="2 3">
    <name type="scientific">Devosia litorisediminis</name>
    <dbReference type="NCBI Taxonomy" id="2829817"/>
    <lineage>
        <taxon>Bacteria</taxon>
        <taxon>Pseudomonadati</taxon>
        <taxon>Pseudomonadota</taxon>
        <taxon>Alphaproteobacteria</taxon>
        <taxon>Hyphomicrobiales</taxon>
        <taxon>Devosiaceae</taxon>
        <taxon>Devosia</taxon>
    </lineage>
</organism>
<gene>
    <name evidence="2" type="ORF">KD146_03375</name>
</gene>
<accession>A0A942I5C0</accession>
<dbReference type="AlphaFoldDB" id="A0A942I5C0"/>
<feature type="transmembrane region" description="Helical" evidence="1">
    <location>
        <begin position="36"/>
        <end position="57"/>
    </location>
</feature>
<sequence>MSRDNQRIATVLTLAGITPIWILLALRPLVFVDTLAFAALGYGAVIASFVCGVHWGLFMARYRVMPFNLLVTSNVGALAAWAMLLLGQVSLPTGFVGLALVLAGLLALDWRLVQRGGIAPWFWRLRWMATAGLGLGLLVWGISI</sequence>
<keyword evidence="3" id="KW-1185">Reference proteome</keyword>
<feature type="transmembrane region" description="Helical" evidence="1">
    <location>
        <begin position="69"/>
        <end position="89"/>
    </location>
</feature>
<dbReference type="PANTHER" id="PTHR15887">
    <property type="entry name" value="TRANSMEMBRANE PROTEIN 69"/>
    <property type="match status" value="1"/>
</dbReference>
<feature type="transmembrane region" description="Helical" evidence="1">
    <location>
        <begin position="95"/>
        <end position="113"/>
    </location>
</feature>
<dbReference type="Pfam" id="PF11911">
    <property type="entry name" value="DUF3429"/>
    <property type="match status" value="1"/>
</dbReference>
<keyword evidence="1" id="KW-0812">Transmembrane</keyword>
<proteinExistence type="predicted"/>